<sequence>MNSPQPPPSQANSHFPLEPIPASVLAEKEAHRRDAVALLGSCRTGCAVVDENVLLGGFDRASIVGVSAEDEELGVQLGLQTLAHSLCEGTVTNGLLITPKPASVMLTGLRDAIKAELQKRAGTEDIRARLRECLDKVMLSRVFDLDGLWEVLADLDRSAPVEEEAVLLHQEKDIQKQVATEGQVEEIQDSQDEDDEAFSPIRQASQPLLQEEKLPSKAAPHPEFIVMTHFSSLLTSLFAHRERSAARTALQLLGSHLRHLSRNLSSNPLILLLNSTSSSFSGPASTGTTTSPVKQAFIDPTLRSIFNPPLATGYSSRRIKPNFGLSFTQLLDLHILCTRIPKTRMDTELVVQPRAGEEAKMVWVVEVLLDEMGVWEGKMGARMGREQRWTVIDVVKGRIERAFDDAEEGVKVSNTSEVRLAAEFGGRRA</sequence>
<name>A0A1B8ATN5_FUSPO</name>
<proteinExistence type="predicted"/>
<organism evidence="2 3">
    <name type="scientific">Fusarium poae</name>
    <dbReference type="NCBI Taxonomy" id="36050"/>
    <lineage>
        <taxon>Eukaryota</taxon>
        <taxon>Fungi</taxon>
        <taxon>Dikarya</taxon>
        <taxon>Ascomycota</taxon>
        <taxon>Pezizomycotina</taxon>
        <taxon>Sordariomycetes</taxon>
        <taxon>Hypocreomycetidae</taxon>
        <taxon>Hypocreales</taxon>
        <taxon>Nectriaceae</taxon>
        <taxon>Fusarium</taxon>
    </lineage>
</organism>
<evidence type="ECO:0000256" key="1">
    <source>
        <dbReference type="SAM" id="MobiDB-lite"/>
    </source>
</evidence>
<dbReference type="STRING" id="36050.A0A1B8ATN5"/>
<reference evidence="2 3" key="1">
    <citation type="submission" date="2016-06" db="EMBL/GenBank/DDBJ databases">
        <title>Living apart together: crosstalk between the core and supernumerary genomes in a fungal plant pathogen.</title>
        <authorList>
            <person name="Vanheule A."/>
            <person name="Audenaert K."/>
            <person name="Warris S."/>
            <person name="Van De Geest H."/>
            <person name="Schijlen E."/>
            <person name="Hofte M."/>
            <person name="De Saeger S."/>
            <person name="Haesaert G."/>
            <person name="Waalwijk C."/>
            <person name="Van Der Lee T."/>
        </authorList>
    </citation>
    <scope>NUCLEOTIDE SEQUENCE [LARGE SCALE GENOMIC DNA]</scope>
    <source>
        <strain evidence="2 3">2516</strain>
    </source>
</reference>
<dbReference type="InterPro" id="IPR027417">
    <property type="entry name" value="P-loop_NTPase"/>
</dbReference>
<feature type="compositionally biased region" description="Acidic residues" evidence="1">
    <location>
        <begin position="183"/>
        <end position="197"/>
    </location>
</feature>
<protein>
    <submittedName>
        <fullName evidence="2">Uncharacterized protein</fullName>
    </submittedName>
</protein>
<feature type="region of interest" description="Disordered" evidence="1">
    <location>
        <begin position="178"/>
        <end position="197"/>
    </location>
</feature>
<keyword evidence="3" id="KW-1185">Reference proteome</keyword>
<dbReference type="EMBL" id="LYXU01000002">
    <property type="protein sequence ID" value="OBS23847.1"/>
    <property type="molecule type" value="Genomic_DNA"/>
</dbReference>
<gene>
    <name evidence="2" type="ORF">FPOA_04395</name>
</gene>
<dbReference type="Proteomes" id="UP000091967">
    <property type="component" value="Unassembled WGS sequence"/>
</dbReference>
<evidence type="ECO:0000313" key="3">
    <source>
        <dbReference type="Proteomes" id="UP000091967"/>
    </source>
</evidence>
<accession>A0A1B8ATN5</accession>
<dbReference type="OMA" id="DEMGVWE"/>
<evidence type="ECO:0000313" key="2">
    <source>
        <dbReference type="EMBL" id="OBS23847.1"/>
    </source>
</evidence>
<dbReference type="Gene3D" id="3.40.50.300">
    <property type="entry name" value="P-loop containing nucleotide triphosphate hydrolases"/>
    <property type="match status" value="1"/>
</dbReference>
<comment type="caution">
    <text evidence="2">The sequence shown here is derived from an EMBL/GenBank/DDBJ whole genome shotgun (WGS) entry which is preliminary data.</text>
</comment>
<dbReference type="AlphaFoldDB" id="A0A1B8ATN5"/>